<evidence type="ECO:0000313" key="11">
    <source>
        <dbReference type="Proteomes" id="UP001061958"/>
    </source>
</evidence>
<dbReference type="GO" id="GO:0003735">
    <property type="term" value="F:structural constituent of ribosome"/>
    <property type="evidence" value="ECO:0007669"/>
    <property type="project" value="InterPro"/>
</dbReference>
<name>A0A9C7UR95_9RHOD</name>
<evidence type="ECO:0000313" key="10">
    <source>
        <dbReference type="EMBL" id="GJQ12898.1"/>
    </source>
</evidence>
<keyword evidence="5" id="KW-0687">Ribonucleoprotein</keyword>
<evidence type="ECO:0000256" key="3">
    <source>
        <dbReference type="ARBA" id="ARBA00022980"/>
    </source>
</evidence>
<feature type="region of interest" description="Disordered" evidence="7">
    <location>
        <begin position="171"/>
        <end position="196"/>
    </location>
</feature>
<proteinExistence type="inferred from homology"/>
<dbReference type="InterPro" id="IPR023611">
    <property type="entry name" value="mS23_dom_met"/>
</dbReference>
<feature type="domain" description="Small ribosomal subunit protein mS23 conserved" evidence="8">
    <location>
        <begin position="16"/>
        <end position="111"/>
    </location>
</feature>
<gene>
    <name evidence="9" type="ORF">GpartN1_g4083.t1</name>
    <name evidence="10" type="ORF">GpartN1_g4689.t1</name>
</gene>
<dbReference type="OrthoDB" id="7159at2759"/>
<organism evidence="9 11">
    <name type="scientific">Galdieria partita</name>
    <dbReference type="NCBI Taxonomy" id="83374"/>
    <lineage>
        <taxon>Eukaryota</taxon>
        <taxon>Rhodophyta</taxon>
        <taxon>Bangiophyceae</taxon>
        <taxon>Galdieriales</taxon>
        <taxon>Galdieriaceae</taxon>
        <taxon>Galdieria</taxon>
    </lineage>
</organism>
<keyword evidence="11" id="KW-1185">Reference proteome</keyword>
<reference evidence="9" key="1">
    <citation type="journal article" date="2022" name="Proc. Natl. Acad. Sci. U.S.A.">
        <title>Life cycle and functional genomics of the unicellular red alga Galdieria for elucidating algal and plant evolution and industrial use.</title>
        <authorList>
            <person name="Hirooka S."/>
            <person name="Itabashi T."/>
            <person name="Ichinose T.M."/>
            <person name="Onuma R."/>
            <person name="Fujiwara T."/>
            <person name="Yamashita S."/>
            <person name="Jong L.W."/>
            <person name="Tomita R."/>
            <person name="Iwane A.H."/>
            <person name="Miyagishima S.Y."/>
        </authorList>
    </citation>
    <scope>NUCLEOTIDE SEQUENCE</scope>
    <source>
        <strain evidence="9">NBRC 102759</strain>
    </source>
</reference>
<evidence type="ECO:0000259" key="8">
    <source>
        <dbReference type="Pfam" id="PF10484"/>
    </source>
</evidence>
<comment type="subcellular location">
    <subcellularLocation>
        <location evidence="1">Mitochondrion</location>
    </subcellularLocation>
</comment>
<dbReference type="Pfam" id="PF10484">
    <property type="entry name" value="MRP-S23"/>
    <property type="match status" value="1"/>
</dbReference>
<keyword evidence="4" id="KW-0496">Mitochondrion</keyword>
<dbReference type="GO" id="GO:0005840">
    <property type="term" value="C:ribosome"/>
    <property type="evidence" value="ECO:0007669"/>
    <property type="project" value="InterPro"/>
</dbReference>
<keyword evidence="3" id="KW-0689">Ribosomal protein</keyword>
<dbReference type="EMBL" id="BQMJ01000032">
    <property type="protein sequence ID" value="GJQ12292.1"/>
    <property type="molecule type" value="Genomic_DNA"/>
</dbReference>
<comment type="similarity">
    <text evidence="2">Belongs to the mitochondrion-specific ribosomal protein mS23 family.</text>
</comment>
<comment type="caution">
    <text evidence="9">The sequence shown here is derived from an EMBL/GenBank/DDBJ whole genome shotgun (WGS) entry which is preliminary data.</text>
</comment>
<dbReference type="AlphaFoldDB" id="A0A9C7UR95"/>
<evidence type="ECO:0000256" key="2">
    <source>
        <dbReference type="ARBA" id="ARBA00009864"/>
    </source>
</evidence>
<dbReference type="CDD" id="cd23701">
    <property type="entry name" value="At1g26750"/>
    <property type="match status" value="1"/>
</dbReference>
<evidence type="ECO:0000256" key="6">
    <source>
        <dbReference type="ARBA" id="ARBA00035137"/>
    </source>
</evidence>
<evidence type="ECO:0000256" key="1">
    <source>
        <dbReference type="ARBA" id="ARBA00004173"/>
    </source>
</evidence>
<sequence>MAYKFRTDVMRMMEKGIFRKAKWYEVVKRHPPLASPGNRGKPPRIVLEEDTLYDELYQKIPQLRYTPLNIGDSLYGNRNVCDKFVYFQKMYMDSKGLSKEEAFYTVQKELDGELREAVRQSSSLYWNGTLGQSEDATELIQETSYKYMKMEESLAKLFAKKYSLASKQGEREISATVEEHAETLEQQNNDSKKDVE</sequence>
<dbReference type="EMBL" id="BQMJ01000038">
    <property type="protein sequence ID" value="GJQ12898.1"/>
    <property type="molecule type" value="Genomic_DNA"/>
</dbReference>
<dbReference type="Proteomes" id="UP001061958">
    <property type="component" value="Unassembled WGS sequence"/>
</dbReference>
<evidence type="ECO:0000256" key="7">
    <source>
        <dbReference type="SAM" id="MobiDB-lite"/>
    </source>
</evidence>
<evidence type="ECO:0000256" key="4">
    <source>
        <dbReference type="ARBA" id="ARBA00023128"/>
    </source>
</evidence>
<evidence type="ECO:0000313" key="9">
    <source>
        <dbReference type="EMBL" id="GJQ12292.1"/>
    </source>
</evidence>
<dbReference type="InterPro" id="IPR059242">
    <property type="entry name" value="mS23_dom"/>
</dbReference>
<dbReference type="GO" id="GO:0006412">
    <property type="term" value="P:translation"/>
    <property type="evidence" value="ECO:0007669"/>
    <property type="project" value="InterPro"/>
</dbReference>
<feature type="compositionally biased region" description="Basic and acidic residues" evidence="7">
    <location>
        <begin position="171"/>
        <end position="183"/>
    </location>
</feature>
<accession>A0A9C7UR95</accession>
<reference evidence="9" key="2">
    <citation type="submission" date="2022-01" db="EMBL/GenBank/DDBJ databases">
        <authorList>
            <person name="Hirooka S."/>
            <person name="Miyagishima S.Y."/>
        </authorList>
    </citation>
    <scope>NUCLEOTIDE SEQUENCE</scope>
    <source>
        <strain evidence="9">NBRC 102759</strain>
    </source>
</reference>
<protein>
    <recommendedName>
        <fullName evidence="6">Small ribosomal subunit protein mS23</fullName>
    </recommendedName>
</protein>
<evidence type="ECO:0000256" key="5">
    <source>
        <dbReference type="ARBA" id="ARBA00023274"/>
    </source>
</evidence>